<feature type="compositionally biased region" description="Polar residues" evidence="1">
    <location>
        <begin position="1029"/>
        <end position="1046"/>
    </location>
</feature>
<evidence type="ECO:0000313" key="3">
    <source>
        <dbReference type="Proteomes" id="UP000717696"/>
    </source>
</evidence>
<dbReference type="OrthoDB" id="43122at2759"/>
<feature type="compositionally biased region" description="Basic residues" evidence="1">
    <location>
        <begin position="334"/>
        <end position="350"/>
    </location>
</feature>
<feature type="region of interest" description="Disordered" evidence="1">
    <location>
        <begin position="848"/>
        <end position="980"/>
    </location>
</feature>
<organism evidence="2 3">
    <name type="scientific">Dactylonectria estremocensis</name>
    <dbReference type="NCBI Taxonomy" id="1079267"/>
    <lineage>
        <taxon>Eukaryota</taxon>
        <taxon>Fungi</taxon>
        <taxon>Dikarya</taxon>
        <taxon>Ascomycota</taxon>
        <taxon>Pezizomycotina</taxon>
        <taxon>Sordariomycetes</taxon>
        <taxon>Hypocreomycetidae</taxon>
        <taxon>Hypocreales</taxon>
        <taxon>Nectriaceae</taxon>
        <taxon>Dactylonectria</taxon>
    </lineage>
</organism>
<proteinExistence type="predicted"/>
<dbReference type="Gene3D" id="2.30.29.30">
    <property type="entry name" value="Pleckstrin-homology domain (PH domain)/Phosphotyrosine-binding domain (PTB)"/>
    <property type="match status" value="1"/>
</dbReference>
<dbReference type="Proteomes" id="UP000717696">
    <property type="component" value="Unassembled WGS sequence"/>
</dbReference>
<feature type="region of interest" description="Disordered" evidence="1">
    <location>
        <begin position="791"/>
        <end position="812"/>
    </location>
</feature>
<feature type="compositionally biased region" description="Polar residues" evidence="1">
    <location>
        <begin position="388"/>
        <end position="399"/>
    </location>
</feature>
<feature type="compositionally biased region" description="Low complexity" evidence="1">
    <location>
        <begin position="292"/>
        <end position="324"/>
    </location>
</feature>
<sequence>MASMTGGPEVAPLSLRQKRNLRSPVHPLQTLQQQNQATVPQQEQQQNQFYQQNQDLSSATLQQQNQQQIQDQIQNQIHATLKPPPVPASRYRSLRGKSVSSTTRRRAFDVYSDGNLAQGDCYPQLDSPTLSTRASRRRSKSVASLLHSPVPPSPVLDSPVLQSPAPTWTPPPPPPSRGVSPNPSLHLSINSPSHINDPSIIHNLSIQSDVGGLGIGVACGGGVLTSISAGNLPSSNASGSYSPHFGGPAPRAAVGAVDTVGNEPLLRRRASQSPTSMTRLQAPSPVPPLPRPLALTPKPTLVPASAASSVVAPPSCNSSRSLSRTRSRDGLFKPKSKTKSKSKSKSRFAPKSKSIAKSAAKSPAPPTPSTAPSPDEEVARRRAFNLRSFLSNGDSSSRAAQLERSNAERNRDEEQEADRWAAEVARLEAETDRIIAEQKKRDTARSRALATPSPKLAKYLLLDKFSFLSRGRRSNATTSQVGTPSPKAPTVFSLEYHHSRASSIEEIDESSSCDEMSFIQPGGRGIVPQHDAPASASNGGERRVTVRCLSSTINLPITPDTSPVDVLYSTANLTSHHIDPKTSVIIECYVDLGLERRLRRYERIRDVMNSWDRDQQNTLLVLTVDISENDTDADLDIKSVPRTPNPPPGFTLQLYHSSRPGKWNKRWITLLETGQIFSAKKPEAKVSDKDSTVLCHLSDFDIYTPRESEVKRHLKAPRRFCYAVKSQQKTFVFPNGENFVHFFCAEDAQLAQRFHELVQCWRSWYLVTKQVDFEKKPKPYERVVADKPPRISHGSLAANKGNLPKSTSTVTNGSHRLKVSVDESPYTIGDFQPLIDLNRFDKPIEDFGKDFEAVPPPKPKFVPQKPKVLTKHSSHGSPTPQTPQSDKQFSPGGLLGSGYEKKRMQAEQAERAERASNGSQMQQDGPFTDAPSLINGLVTSPISPPREKKPEVRPWLPSASEHSARSRSKSVHSTQRTPMANNNVITINPIIAANAANLKQKPQPLVNLTNSFPEPPRWRENQGGAHKGPTSNGPLINFATGGSPSMNIGPGLIRTSTRSGVHNNASKPPLSGSVTLNSISTAQTPNNSRPRSRSTAGLQPPTSRIPAPPVPALPNRSIRREKTQPMEATRGRDPRPREPLINRAGTSGLPSMSRY</sequence>
<feature type="region of interest" description="Disordered" evidence="1">
    <location>
        <begin position="1"/>
        <end position="191"/>
    </location>
</feature>
<evidence type="ECO:0000313" key="2">
    <source>
        <dbReference type="EMBL" id="KAH7152237.1"/>
    </source>
</evidence>
<feature type="compositionally biased region" description="Basic and acidic residues" evidence="1">
    <location>
        <begin position="899"/>
        <end position="914"/>
    </location>
</feature>
<dbReference type="PANTHER" id="PTHR38700:SF1">
    <property type="entry name" value="PH DOMAIN-CONTAINING PROTEIN"/>
    <property type="match status" value="1"/>
</dbReference>
<feature type="compositionally biased region" description="Polar residues" evidence="1">
    <location>
        <begin position="916"/>
        <end position="925"/>
    </location>
</feature>
<evidence type="ECO:0000256" key="1">
    <source>
        <dbReference type="SAM" id="MobiDB-lite"/>
    </source>
</evidence>
<feature type="compositionally biased region" description="Low complexity" evidence="1">
    <location>
        <begin position="62"/>
        <end position="77"/>
    </location>
</feature>
<dbReference type="SUPFAM" id="SSF54236">
    <property type="entry name" value="Ubiquitin-like"/>
    <property type="match status" value="1"/>
</dbReference>
<evidence type="ECO:0008006" key="4">
    <source>
        <dbReference type="Google" id="ProtNLM"/>
    </source>
</evidence>
<feature type="compositionally biased region" description="Basic and acidic residues" evidence="1">
    <location>
        <begin position="1118"/>
        <end position="1140"/>
    </location>
</feature>
<feature type="compositionally biased region" description="Polar residues" evidence="1">
    <location>
        <begin position="1144"/>
        <end position="1155"/>
    </location>
</feature>
<feature type="region of interest" description="Disordered" evidence="1">
    <location>
        <begin position="267"/>
        <end position="420"/>
    </location>
</feature>
<gene>
    <name evidence="2" type="ORF">B0J13DRAFT_658596</name>
</gene>
<feature type="compositionally biased region" description="Low complexity" evidence="1">
    <location>
        <begin position="29"/>
        <end position="54"/>
    </location>
</feature>
<name>A0A9P9F3Z6_9HYPO</name>
<feature type="compositionally biased region" description="Low complexity" evidence="1">
    <location>
        <begin position="155"/>
        <end position="166"/>
    </location>
</feature>
<protein>
    <recommendedName>
        <fullName evidence="4">PH domain-containing protein</fullName>
    </recommendedName>
</protein>
<feature type="compositionally biased region" description="Polar residues" evidence="1">
    <location>
        <begin position="1054"/>
        <end position="1102"/>
    </location>
</feature>
<dbReference type="InterPro" id="IPR029071">
    <property type="entry name" value="Ubiquitin-like_domsf"/>
</dbReference>
<accession>A0A9P9F3Z6</accession>
<feature type="compositionally biased region" description="Polar residues" evidence="1">
    <location>
        <begin position="875"/>
        <end position="888"/>
    </location>
</feature>
<keyword evidence="3" id="KW-1185">Reference proteome</keyword>
<feature type="compositionally biased region" description="Basic and acidic residues" evidence="1">
    <location>
        <begin position="405"/>
        <end position="420"/>
    </location>
</feature>
<feature type="compositionally biased region" description="Pro residues" evidence="1">
    <location>
        <begin position="167"/>
        <end position="176"/>
    </location>
</feature>
<reference evidence="2" key="1">
    <citation type="journal article" date="2021" name="Nat. Commun.">
        <title>Genetic determinants of endophytism in the Arabidopsis root mycobiome.</title>
        <authorList>
            <person name="Mesny F."/>
            <person name="Miyauchi S."/>
            <person name="Thiergart T."/>
            <person name="Pickel B."/>
            <person name="Atanasova L."/>
            <person name="Karlsson M."/>
            <person name="Huettel B."/>
            <person name="Barry K.W."/>
            <person name="Haridas S."/>
            <person name="Chen C."/>
            <person name="Bauer D."/>
            <person name="Andreopoulos W."/>
            <person name="Pangilinan J."/>
            <person name="LaButti K."/>
            <person name="Riley R."/>
            <person name="Lipzen A."/>
            <person name="Clum A."/>
            <person name="Drula E."/>
            <person name="Henrissat B."/>
            <person name="Kohler A."/>
            <person name="Grigoriev I.V."/>
            <person name="Martin F.M."/>
            <person name="Hacquard S."/>
        </authorList>
    </citation>
    <scope>NUCLEOTIDE SEQUENCE</scope>
    <source>
        <strain evidence="2">MPI-CAGE-AT-0021</strain>
    </source>
</reference>
<feature type="region of interest" description="Disordered" evidence="1">
    <location>
        <begin position="1011"/>
        <end position="1155"/>
    </location>
</feature>
<dbReference type="InterPro" id="IPR011993">
    <property type="entry name" value="PH-like_dom_sf"/>
</dbReference>
<dbReference type="EMBL" id="JAGMUU010000005">
    <property type="protein sequence ID" value="KAH7152237.1"/>
    <property type="molecule type" value="Genomic_DNA"/>
</dbReference>
<dbReference type="PANTHER" id="PTHR38700">
    <property type="entry name" value="YALI0E22418P"/>
    <property type="match status" value="1"/>
</dbReference>
<dbReference type="Gene3D" id="3.10.20.90">
    <property type="entry name" value="Phosphatidylinositol 3-kinase Catalytic Subunit, Chain A, domain 1"/>
    <property type="match status" value="1"/>
</dbReference>
<feature type="compositionally biased region" description="Low complexity" evidence="1">
    <location>
        <begin position="351"/>
        <end position="362"/>
    </location>
</feature>
<comment type="caution">
    <text evidence="2">The sequence shown here is derived from an EMBL/GenBank/DDBJ whole genome shotgun (WGS) entry which is preliminary data.</text>
</comment>
<dbReference type="AlphaFoldDB" id="A0A9P9F3Z6"/>